<dbReference type="Proteomes" id="UP000758155">
    <property type="component" value="Unassembled WGS sequence"/>
</dbReference>
<gene>
    <name evidence="2" type="ORF">E8E12_009023</name>
</gene>
<dbReference type="OrthoDB" id="6503935at2759"/>
<evidence type="ECO:0000313" key="3">
    <source>
        <dbReference type="Proteomes" id="UP000758155"/>
    </source>
</evidence>
<sequence>MKFTSISLVFSVCTSLAYAAVLNPATLSSLAVRTPNVEESYSDVVAYALPDGHRKIDFYLDGALTGSVVETDDGAEFFDETGAPFSLDDGDLAKRQNRFQVAARFARIFLRWGKRAWDFFYCISLNVAWKCGDEVSALAQ</sequence>
<keyword evidence="1" id="KW-0732">Signal</keyword>
<keyword evidence="3" id="KW-1185">Reference proteome</keyword>
<evidence type="ECO:0000256" key="1">
    <source>
        <dbReference type="SAM" id="SignalP"/>
    </source>
</evidence>
<name>A0A9P5C0W6_9PLEO</name>
<dbReference type="AlphaFoldDB" id="A0A9P5C0W6"/>
<protein>
    <submittedName>
        <fullName evidence="2">Uncharacterized protein</fullName>
    </submittedName>
</protein>
<reference evidence="2" key="1">
    <citation type="submission" date="2019-04" db="EMBL/GenBank/DDBJ databases">
        <title>Sequencing of skin fungus with MAO and IRED activity.</title>
        <authorList>
            <person name="Marsaioli A.J."/>
            <person name="Bonatto J.M.C."/>
            <person name="Reis Junior O."/>
        </authorList>
    </citation>
    <scope>NUCLEOTIDE SEQUENCE</scope>
    <source>
        <strain evidence="2">28M1</strain>
    </source>
</reference>
<proteinExistence type="predicted"/>
<organism evidence="2 3">
    <name type="scientific">Didymella heteroderae</name>
    <dbReference type="NCBI Taxonomy" id="1769908"/>
    <lineage>
        <taxon>Eukaryota</taxon>
        <taxon>Fungi</taxon>
        <taxon>Dikarya</taxon>
        <taxon>Ascomycota</taxon>
        <taxon>Pezizomycotina</taxon>
        <taxon>Dothideomycetes</taxon>
        <taxon>Pleosporomycetidae</taxon>
        <taxon>Pleosporales</taxon>
        <taxon>Pleosporineae</taxon>
        <taxon>Didymellaceae</taxon>
        <taxon>Didymella</taxon>
    </lineage>
</organism>
<feature type="signal peptide" evidence="1">
    <location>
        <begin position="1"/>
        <end position="19"/>
    </location>
</feature>
<dbReference type="EMBL" id="SWKV01000028">
    <property type="protein sequence ID" value="KAF3039954.1"/>
    <property type="molecule type" value="Genomic_DNA"/>
</dbReference>
<comment type="caution">
    <text evidence="2">The sequence shown here is derived from an EMBL/GenBank/DDBJ whole genome shotgun (WGS) entry which is preliminary data.</text>
</comment>
<feature type="chain" id="PRO_5040176310" evidence="1">
    <location>
        <begin position="20"/>
        <end position="140"/>
    </location>
</feature>
<evidence type="ECO:0000313" key="2">
    <source>
        <dbReference type="EMBL" id="KAF3039954.1"/>
    </source>
</evidence>
<accession>A0A9P5C0W6</accession>